<dbReference type="RefSeq" id="WP_074883341.1">
    <property type="nucleotide sequence ID" value="NZ_FORC01000002.1"/>
</dbReference>
<organism evidence="3 4">
    <name type="scientific">Phytopseudomonas argentinensis</name>
    <dbReference type="NCBI Taxonomy" id="289370"/>
    <lineage>
        <taxon>Bacteria</taxon>
        <taxon>Pseudomonadati</taxon>
        <taxon>Pseudomonadota</taxon>
        <taxon>Gammaproteobacteria</taxon>
        <taxon>Pseudomonadales</taxon>
        <taxon>Pseudomonadaceae</taxon>
        <taxon>Phytopseudomonas</taxon>
    </lineage>
</organism>
<feature type="signal peptide" evidence="2">
    <location>
        <begin position="1"/>
        <end position="21"/>
    </location>
</feature>
<dbReference type="STRING" id="289370.SAMN05216602_2276"/>
<reference evidence="4" key="1">
    <citation type="submission" date="2016-10" db="EMBL/GenBank/DDBJ databases">
        <authorList>
            <person name="Varghese N."/>
            <person name="Submissions S."/>
        </authorList>
    </citation>
    <scope>NUCLEOTIDE SEQUENCE [LARGE SCALE GENOMIC DNA]</scope>
    <source>
        <strain evidence="4">LMG 22563</strain>
    </source>
</reference>
<dbReference type="EMBL" id="FORC01000002">
    <property type="protein sequence ID" value="SFI67442.1"/>
    <property type="molecule type" value="Genomic_DNA"/>
</dbReference>
<dbReference type="AlphaFoldDB" id="A0A1I3K4P1"/>
<keyword evidence="4" id="KW-1185">Reference proteome</keyword>
<proteinExistence type="predicted"/>
<dbReference type="Proteomes" id="UP000183018">
    <property type="component" value="Unassembled WGS sequence"/>
</dbReference>
<accession>A0A1I3K4P1</accession>
<keyword evidence="2" id="KW-0732">Signal</keyword>
<evidence type="ECO:0000313" key="4">
    <source>
        <dbReference type="Proteomes" id="UP000183018"/>
    </source>
</evidence>
<gene>
    <name evidence="3" type="ORF">SAMN05216602_2276</name>
</gene>
<name>A0A1I3K4P1_9GAMM</name>
<dbReference type="Pfam" id="PF09839">
    <property type="entry name" value="DUF2066"/>
    <property type="match status" value="1"/>
</dbReference>
<dbReference type="InterPro" id="IPR018642">
    <property type="entry name" value="DUF2066"/>
</dbReference>
<feature type="chain" id="PRO_5044372947" evidence="2">
    <location>
        <begin position="22"/>
        <end position="366"/>
    </location>
</feature>
<dbReference type="OrthoDB" id="6195299at2"/>
<feature type="compositionally biased region" description="Low complexity" evidence="1">
    <location>
        <begin position="323"/>
        <end position="342"/>
    </location>
</feature>
<evidence type="ECO:0000256" key="2">
    <source>
        <dbReference type="SAM" id="SignalP"/>
    </source>
</evidence>
<evidence type="ECO:0000256" key="1">
    <source>
        <dbReference type="SAM" id="MobiDB-lite"/>
    </source>
</evidence>
<sequence length="366" mass="39341">MRPTFRPLLLCLSLLSLPTLAATVSDLYQVRETVASQQPEERDAALQRAVETLVLRLTGKPEAAKGSALAELRKDPQQIISQYGYEGDHLVVDFDAVSTDRSLRQAGLPLWGVNRPAILAWWLNETVDGANVVGDGQAAAEPLREAAQHRGLPLRLPLADLSEQLVATKEALGAKDPGELRSASERYGADALLAVRASQADGKWQANWQLWLGDEREQGKAEGADQAALADAVLLAVSERLAPRFVVAPGASSTQTVEIIGADLSRYAELQRVLEPFGGQLQSVAADRLIYKVSASAEQLRTQLGLLQLHEVSAAELAAEAPAPLEPQASAEPQEPVDASQPPTQPQATPPAADAKPRGDVLYFRW</sequence>
<feature type="region of interest" description="Disordered" evidence="1">
    <location>
        <begin position="323"/>
        <end position="366"/>
    </location>
</feature>
<protein>
    <submittedName>
        <fullName evidence="3">Uncharacterized protein</fullName>
    </submittedName>
</protein>
<evidence type="ECO:0000313" key="3">
    <source>
        <dbReference type="EMBL" id="SFI67442.1"/>
    </source>
</evidence>